<name>A0A9K3D9V7_9EUKA</name>
<evidence type="ECO:0000313" key="3">
    <source>
        <dbReference type="Proteomes" id="UP000265618"/>
    </source>
</evidence>
<dbReference type="OrthoDB" id="8300557at2759"/>
<proteinExistence type="predicted"/>
<organism evidence="2 3">
    <name type="scientific">Kipferlia bialata</name>
    <dbReference type="NCBI Taxonomy" id="797122"/>
    <lineage>
        <taxon>Eukaryota</taxon>
        <taxon>Metamonada</taxon>
        <taxon>Carpediemonas-like organisms</taxon>
        <taxon>Kipferlia</taxon>
    </lineage>
</organism>
<dbReference type="AlphaFoldDB" id="A0A9K3D9V7"/>
<dbReference type="EMBL" id="BDIP01005604">
    <property type="protein sequence ID" value="GIQ89948.1"/>
    <property type="molecule type" value="Genomic_DNA"/>
</dbReference>
<comment type="caution">
    <text evidence="2">The sequence shown here is derived from an EMBL/GenBank/DDBJ whole genome shotgun (WGS) entry which is preliminary data.</text>
</comment>
<evidence type="ECO:0000313" key="2">
    <source>
        <dbReference type="EMBL" id="GIQ89948.1"/>
    </source>
</evidence>
<accession>A0A9K3D9V7</accession>
<reference evidence="2 3" key="1">
    <citation type="journal article" date="2018" name="PLoS ONE">
        <title>The draft genome of Kipferlia bialata reveals reductive genome evolution in fornicate parasites.</title>
        <authorList>
            <person name="Tanifuji G."/>
            <person name="Takabayashi S."/>
            <person name="Kume K."/>
            <person name="Takagi M."/>
            <person name="Nakayama T."/>
            <person name="Kamikawa R."/>
            <person name="Inagaki Y."/>
            <person name="Hashimoto T."/>
        </authorList>
    </citation>
    <scope>NUCLEOTIDE SEQUENCE [LARGE SCALE GENOMIC DNA]</scope>
    <source>
        <strain evidence="2">NY0173</strain>
    </source>
</reference>
<evidence type="ECO:0000256" key="1">
    <source>
        <dbReference type="SAM" id="MobiDB-lite"/>
    </source>
</evidence>
<feature type="compositionally biased region" description="Low complexity" evidence="1">
    <location>
        <begin position="48"/>
        <end position="63"/>
    </location>
</feature>
<sequence length="135" mass="13833">MADDIFKLTPCADADNDVSPAPLNPKSPSPSISPSPTSGVPDTGSGISSSVDTADSTASADSTRMLYHYTTTDAALEIMESGTINPSTDTVGDAAYGVGVYTTGLPPTTEADTLITNNWDGLSRDMESRVEAAIG</sequence>
<gene>
    <name evidence="2" type="ORF">KIPB_012569</name>
</gene>
<keyword evidence="3" id="KW-1185">Reference proteome</keyword>
<dbReference type="Proteomes" id="UP000265618">
    <property type="component" value="Unassembled WGS sequence"/>
</dbReference>
<feature type="compositionally biased region" description="Pro residues" evidence="1">
    <location>
        <begin position="22"/>
        <end position="33"/>
    </location>
</feature>
<protein>
    <submittedName>
        <fullName evidence="2">Uncharacterized protein</fullName>
    </submittedName>
</protein>
<feature type="region of interest" description="Disordered" evidence="1">
    <location>
        <begin position="1"/>
        <end position="64"/>
    </location>
</feature>